<sequence length="237" mass="27063">MSIKSILKYGLCIVLIFSAYAFAGHRFEKRTVKDVTVSFTDSKALFISEKNVNKLLIQNIDSVESIALEKLDLNEGELRLIDNAMIRGAEVSVSLEGEVNVLVEQRTPIARLMLSSQVYLDADNKIMPLSTEHTAFVPLVYGYKESFNEKLFELINFINDDSFLKPSITQISFDKKGKVTMQIRAHDHDILLGKIEDLQHKAMNYKAFIAKMKKDNRLNQVKTIDLRYKNQVVSIKK</sequence>
<evidence type="ECO:0000256" key="1">
    <source>
        <dbReference type="SAM" id="Phobius"/>
    </source>
</evidence>
<keyword evidence="1" id="KW-0472">Membrane</keyword>
<dbReference type="Proteomes" id="UP000029647">
    <property type="component" value="Unassembled WGS sequence"/>
</dbReference>
<dbReference type="EMBL" id="PVNA01000004">
    <property type="protein sequence ID" value="PRX13087.1"/>
    <property type="molecule type" value="Genomic_DNA"/>
</dbReference>
<comment type="caution">
    <text evidence="5">The sequence shown here is derived from an EMBL/GenBank/DDBJ whole genome shotgun (WGS) entry which is preliminary data.</text>
</comment>
<dbReference type="EMBL" id="BBLG01000004">
    <property type="protein sequence ID" value="GAK76427.1"/>
    <property type="molecule type" value="Genomic_DNA"/>
</dbReference>
<dbReference type="RefSeq" id="WP_036580083.1">
    <property type="nucleotide sequence ID" value="NZ_CP138994.1"/>
</dbReference>
<evidence type="ECO:0000313" key="9">
    <source>
        <dbReference type="Proteomes" id="UP000029647"/>
    </source>
</evidence>
<evidence type="ECO:0000313" key="4">
    <source>
        <dbReference type="EMBL" id="GAL74663.1"/>
    </source>
</evidence>
<dbReference type="Proteomes" id="UP000239997">
    <property type="component" value="Unassembled WGS sequence"/>
</dbReference>
<keyword evidence="5" id="KW-0132">Cell division</keyword>
<dbReference type="Pfam" id="PF03799">
    <property type="entry name" value="FtsQ_DivIB_C"/>
    <property type="match status" value="1"/>
</dbReference>
<dbReference type="Gene3D" id="3.40.50.11690">
    <property type="entry name" value="Cell division protein FtsQ/DivIB"/>
    <property type="match status" value="1"/>
</dbReference>
<evidence type="ECO:0000259" key="2">
    <source>
        <dbReference type="Pfam" id="PF03799"/>
    </source>
</evidence>
<feature type="domain" description="Cell division protein FtsQ/DivIB C-terminal" evidence="2">
    <location>
        <begin position="118"/>
        <end position="227"/>
    </location>
</feature>
<name>A0A084JYR7_NONUL</name>
<proteinExistence type="predicted"/>
<dbReference type="InterPro" id="IPR045335">
    <property type="entry name" value="FtsQ_C_sf"/>
</dbReference>
<gene>
    <name evidence="5" type="ORF">IL45_02830</name>
    <name evidence="4" type="ORF">JCM19275_3518</name>
    <name evidence="3" type="ORF">JCM19296_2024</name>
    <name evidence="6" type="ORF">LY02_02145</name>
</gene>
<reference evidence="6 10" key="3">
    <citation type="submission" date="2018-03" db="EMBL/GenBank/DDBJ databases">
        <title>Genomic Encyclopedia of Archaeal and Bacterial Type Strains, Phase II (KMG-II): from individual species to whole genera.</title>
        <authorList>
            <person name="Goeker M."/>
        </authorList>
    </citation>
    <scope>NUCLEOTIDE SEQUENCE [LARGE SCALE GENOMIC DNA]</scope>
    <source>
        <strain evidence="6 10">DSM 22727</strain>
    </source>
</reference>
<dbReference type="OrthoDB" id="1466667at2"/>
<organism evidence="5 7">
    <name type="scientific">Nonlabens ulvanivorans</name>
    <name type="common">Persicivirga ulvanivorans</name>
    <dbReference type="NCBI Taxonomy" id="906888"/>
    <lineage>
        <taxon>Bacteria</taxon>
        <taxon>Pseudomonadati</taxon>
        <taxon>Bacteroidota</taxon>
        <taxon>Flavobacteriia</taxon>
        <taxon>Flavobacteriales</taxon>
        <taxon>Flavobacteriaceae</taxon>
        <taxon>Nonlabens</taxon>
    </lineage>
</organism>
<dbReference type="EMBL" id="BBNT01000002">
    <property type="protein sequence ID" value="GAL74663.1"/>
    <property type="molecule type" value="Genomic_DNA"/>
</dbReference>
<reference evidence="5 7" key="2">
    <citation type="submission" date="2014-07" db="EMBL/GenBank/DDBJ databases">
        <title>Draft genome sequence of Nonlabens ulvanivorans, an ulvan degrading bacterium.</title>
        <authorList>
            <person name="Kopel M."/>
            <person name="Helbert W."/>
            <person name="Henrissat B."/>
            <person name="Doniger T."/>
            <person name="Banin E."/>
        </authorList>
    </citation>
    <scope>NUCLEOTIDE SEQUENCE [LARGE SCALE GENOMIC DNA]</scope>
    <source>
        <strain evidence="5 7">PLR</strain>
    </source>
</reference>
<evidence type="ECO:0000313" key="3">
    <source>
        <dbReference type="EMBL" id="GAK76427.1"/>
    </source>
</evidence>
<accession>A0A084JYR7</accession>
<keyword evidence="1" id="KW-0812">Transmembrane</keyword>
<evidence type="ECO:0000313" key="7">
    <source>
        <dbReference type="Proteomes" id="UP000028531"/>
    </source>
</evidence>
<dbReference type="Proteomes" id="UP000028531">
    <property type="component" value="Unassembled WGS sequence"/>
</dbReference>
<keyword evidence="5" id="KW-0131">Cell cycle</keyword>
<keyword evidence="1" id="KW-1133">Transmembrane helix</keyword>
<keyword evidence="10" id="KW-1185">Reference proteome</keyword>
<evidence type="ECO:0000313" key="5">
    <source>
        <dbReference type="EMBL" id="KEZ94101.1"/>
    </source>
</evidence>
<evidence type="ECO:0000313" key="10">
    <source>
        <dbReference type="Proteomes" id="UP000239997"/>
    </source>
</evidence>
<dbReference type="AlphaFoldDB" id="A0A084JYR7"/>
<feature type="transmembrane region" description="Helical" evidence="1">
    <location>
        <begin position="6"/>
        <end position="23"/>
    </location>
</feature>
<dbReference type="InterPro" id="IPR005548">
    <property type="entry name" value="Cell_div_FtsQ/DivIB_C"/>
</dbReference>
<dbReference type="EMBL" id="JPJI01000023">
    <property type="protein sequence ID" value="KEZ94101.1"/>
    <property type="molecule type" value="Genomic_DNA"/>
</dbReference>
<evidence type="ECO:0000313" key="6">
    <source>
        <dbReference type="EMBL" id="PRX13087.1"/>
    </source>
</evidence>
<dbReference type="Proteomes" id="UP000028980">
    <property type="component" value="Unassembled WGS sequence"/>
</dbReference>
<reference evidence="8 9" key="1">
    <citation type="journal article" date="2014" name="Genome Announc.">
        <title>Draft Genome Sequences of Marine Flavobacterium Nonlabens Strains NR17, NR24, NR27, NR32, NR33, and Ara13.</title>
        <authorList>
            <person name="Nakanishi M."/>
            <person name="Meirelles P."/>
            <person name="Suzuki R."/>
            <person name="Takatani N."/>
            <person name="Mino S."/>
            <person name="Suda W."/>
            <person name="Oshima K."/>
            <person name="Hattori M."/>
            <person name="Ohkuma M."/>
            <person name="Hosokawa M."/>
            <person name="Miyashita K."/>
            <person name="Thompson F.L."/>
            <person name="Niwa A."/>
            <person name="Sawabe T."/>
            <person name="Sawabe T."/>
        </authorList>
    </citation>
    <scope>NUCLEOTIDE SEQUENCE [LARGE SCALE GENOMIC DNA]</scope>
    <source>
        <strain evidence="4">JCM 19275</strain>
        <strain evidence="3">JCM 19296</strain>
        <strain evidence="9">JCM19275</strain>
        <strain evidence="8">JCM19296</strain>
    </source>
</reference>
<evidence type="ECO:0000313" key="8">
    <source>
        <dbReference type="Proteomes" id="UP000028980"/>
    </source>
</evidence>
<dbReference type="GO" id="GO:0051301">
    <property type="term" value="P:cell division"/>
    <property type="evidence" value="ECO:0007669"/>
    <property type="project" value="UniProtKB-KW"/>
</dbReference>
<protein>
    <submittedName>
        <fullName evidence="3 5">Cell division protein</fullName>
    </submittedName>
</protein>